<gene>
    <name evidence="2" type="ORF">VPR01S_01_04770</name>
</gene>
<dbReference type="Pfam" id="PF07383">
    <property type="entry name" value="DUF1496"/>
    <property type="match status" value="1"/>
</dbReference>
<proteinExistence type="predicted"/>
<dbReference type="RefSeq" id="WP_021703695.1">
    <property type="nucleotide sequence ID" value="NZ_BATJ01000001.1"/>
</dbReference>
<evidence type="ECO:0000256" key="1">
    <source>
        <dbReference type="SAM" id="SignalP"/>
    </source>
</evidence>
<protein>
    <recommendedName>
        <fullName evidence="4">DUF1496 domain-containing protein</fullName>
    </recommendedName>
</protein>
<evidence type="ECO:0000313" key="3">
    <source>
        <dbReference type="Proteomes" id="UP000016570"/>
    </source>
</evidence>
<feature type="signal peptide" evidence="1">
    <location>
        <begin position="1"/>
        <end position="18"/>
    </location>
</feature>
<dbReference type="AlphaFoldDB" id="U3BG78"/>
<feature type="chain" id="PRO_5004640274" description="DUF1496 domain-containing protein" evidence="1">
    <location>
        <begin position="19"/>
        <end position="88"/>
    </location>
</feature>
<evidence type="ECO:0008006" key="4">
    <source>
        <dbReference type="Google" id="ProtNLM"/>
    </source>
</evidence>
<keyword evidence="1" id="KW-0732">Signal</keyword>
<dbReference type="EMBL" id="BATJ01000001">
    <property type="protein sequence ID" value="GAD65703.1"/>
    <property type="molecule type" value="Genomic_DNA"/>
</dbReference>
<accession>U3BG78</accession>
<dbReference type="STRING" id="1219065.VPR01S_01_04770"/>
<name>U3BG78_VIBPR</name>
<keyword evidence="3" id="KW-1185">Reference proteome</keyword>
<dbReference type="Proteomes" id="UP000016570">
    <property type="component" value="Unassembled WGS sequence"/>
</dbReference>
<dbReference type="InterPro" id="IPR009971">
    <property type="entry name" value="DUF1496"/>
</dbReference>
<sequence length="88" mass="9635">MNKSFAVLLMMIAPVAAAKVITTPGEKPLVALDGSDIAKRVCYYQDQAYSLGAIVQVGDHYMVCKEANSFETNGALKWVTLEEKKKPQ</sequence>
<comment type="caution">
    <text evidence="2">The sequence shown here is derived from an EMBL/GenBank/DDBJ whole genome shotgun (WGS) entry which is preliminary data.</text>
</comment>
<evidence type="ECO:0000313" key="2">
    <source>
        <dbReference type="EMBL" id="GAD65703.1"/>
    </source>
</evidence>
<dbReference type="eggNOG" id="ENOG5033A83">
    <property type="taxonomic scope" value="Bacteria"/>
</dbReference>
<organism evidence="2 3">
    <name type="scientific">Vibrio proteolyticus NBRC 13287</name>
    <dbReference type="NCBI Taxonomy" id="1219065"/>
    <lineage>
        <taxon>Bacteria</taxon>
        <taxon>Pseudomonadati</taxon>
        <taxon>Pseudomonadota</taxon>
        <taxon>Gammaproteobacteria</taxon>
        <taxon>Vibrionales</taxon>
        <taxon>Vibrionaceae</taxon>
        <taxon>Vibrio</taxon>
    </lineage>
</organism>
<reference evidence="2 3" key="1">
    <citation type="submission" date="2013-09" db="EMBL/GenBank/DDBJ databases">
        <title>Whole genome shotgun sequence of Vibrio proteolyticus NBRC 13287.</title>
        <authorList>
            <person name="Isaki S."/>
            <person name="Hosoyama A."/>
            <person name="Numata M."/>
            <person name="Hashimoto M."/>
            <person name="Hosoyama Y."/>
            <person name="Tsuchikane K."/>
            <person name="Noguchi M."/>
            <person name="Hirakata S."/>
            <person name="Ichikawa N."/>
            <person name="Ohji S."/>
            <person name="Yamazoe A."/>
            <person name="Fujita N."/>
        </authorList>
    </citation>
    <scope>NUCLEOTIDE SEQUENCE [LARGE SCALE GENOMIC DNA]</scope>
    <source>
        <strain evidence="2 3">NBRC 13287</strain>
    </source>
</reference>